<name>A0AAN9F6K7_CROPI</name>
<comment type="caution">
    <text evidence="1">The sequence shown here is derived from an EMBL/GenBank/DDBJ whole genome shotgun (WGS) entry which is preliminary data.</text>
</comment>
<keyword evidence="2" id="KW-1185">Reference proteome</keyword>
<protein>
    <submittedName>
        <fullName evidence="1">Uncharacterized protein</fullName>
    </submittedName>
</protein>
<evidence type="ECO:0000313" key="2">
    <source>
        <dbReference type="Proteomes" id="UP001372338"/>
    </source>
</evidence>
<sequence>MEVSWQNFFFDMKKGFIGLSSIGLGLVRELRCFLSRRLLSLPIERRRHRHNHNHNHNHSNFSISLSTFIFQFHFFSTLITKLSLFVCF</sequence>
<gene>
    <name evidence="1" type="ORF">RIF29_18788</name>
</gene>
<dbReference type="AlphaFoldDB" id="A0AAN9F6K7"/>
<proteinExistence type="predicted"/>
<organism evidence="1 2">
    <name type="scientific">Crotalaria pallida</name>
    <name type="common">Smooth rattlebox</name>
    <name type="synonym">Crotalaria striata</name>
    <dbReference type="NCBI Taxonomy" id="3830"/>
    <lineage>
        <taxon>Eukaryota</taxon>
        <taxon>Viridiplantae</taxon>
        <taxon>Streptophyta</taxon>
        <taxon>Embryophyta</taxon>
        <taxon>Tracheophyta</taxon>
        <taxon>Spermatophyta</taxon>
        <taxon>Magnoliopsida</taxon>
        <taxon>eudicotyledons</taxon>
        <taxon>Gunneridae</taxon>
        <taxon>Pentapetalae</taxon>
        <taxon>rosids</taxon>
        <taxon>fabids</taxon>
        <taxon>Fabales</taxon>
        <taxon>Fabaceae</taxon>
        <taxon>Papilionoideae</taxon>
        <taxon>50 kb inversion clade</taxon>
        <taxon>genistoids sensu lato</taxon>
        <taxon>core genistoids</taxon>
        <taxon>Crotalarieae</taxon>
        <taxon>Crotalaria</taxon>
    </lineage>
</organism>
<evidence type="ECO:0000313" key="1">
    <source>
        <dbReference type="EMBL" id="KAK7266148.1"/>
    </source>
</evidence>
<dbReference type="EMBL" id="JAYWIO010000004">
    <property type="protein sequence ID" value="KAK7266148.1"/>
    <property type="molecule type" value="Genomic_DNA"/>
</dbReference>
<accession>A0AAN9F6K7</accession>
<reference evidence="1 2" key="1">
    <citation type="submission" date="2024-01" db="EMBL/GenBank/DDBJ databases">
        <title>The genomes of 5 underutilized Papilionoideae crops provide insights into root nodulation and disease resistanc.</title>
        <authorList>
            <person name="Yuan L."/>
        </authorList>
    </citation>
    <scope>NUCLEOTIDE SEQUENCE [LARGE SCALE GENOMIC DNA]</scope>
    <source>
        <strain evidence="1">ZHUSHIDOU_FW_LH</strain>
        <tissue evidence="1">Leaf</tissue>
    </source>
</reference>
<dbReference type="Proteomes" id="UP001372338">
    <property type="component" value="Unassembled WGS sequence"/>
</dbReference>